<comment type="caution">
    <text evidence="2">The sequence shown here is derived from an EMBL/GenBank/DDBJ whole genome shotgun (WGS) entry which is preliminary data.</text>
</comment>
<keyword evidence="1" id="KW-0472">Membrane</keyword>
<keyword evidence="1" id="KW-1133">Transmembrane helix</keyword>
<dbReference type="EMBL" id="JACHGJ010000013">
    <property type="protein sequence ID" value="MBB6482485.1"/>
    <property type="molecule type" value="Genomic_DNA"/>
</dbReference>
<evidence type="ECO:0000256" key="1">
    <source>
        <dbReference type="SAM" id="Phobius"/>
    </source>
</evidence>
<keyword evidence="3" id="KW-1185">Reference proteome</keyword>
<feature type="transmembrane region" description="Helical" evidence="1">
    <location>
        <begin position="6"/>
        <end position="27"/>
    </location>
</feature>
<sequence>MLHNFYTYLFISSIFCGAITADLFKVLREPGKKEKWDAMSHIFLVQMMFIFIFIIAGLLAAEVDSFPLTRITIFCLIFVILFSLSFHYIKNLTWLVTGVLLFAISILFHSALSEYTPVRDQVAIHFRVLQKNESGYIIEINEKDMEYSYYKAKGESVIPYISRLDFSQFLFFMPASTYINFHQLVQGSDQIDDSLLHLTIPAFLYISSQVSTEPISNELLSRSTYIIKRDGSIRVENTP</sequence>
<reference evidence="2 3" key="1">
    <citation type="submission" date="2020-08" db="EMBL/GenBank/DDBJ databases">
        <title>Genomic Encyclopedia of Type Strains, Phase IV (KMG-IV): sequencing the most valuable type-strain genomes for metagenomic binning, comparative biology and taxonomic classification.</title>
        <authorList>
            <person name="Goeker M."/>
        </authorList>
    </citation>
    <scope>NUCLEOTIDE SEQUENCE [LARGE SCALE GENOMIC DNA]</scope>
    <source>
        <strain evidence="2 3">DSM 2461</strain>
    </source>
</reference>
<proteinExistence type="predicted"/>
<feature type="transmembrane region" description="Helical" evidence="1">
    <location>
        <begin position="39"/>
        <end position="61"/>
    </location>
</feature>
<keyword evidence="1" id="KW-0812">Transmembrane</keyword>
<accession>A0A841REI3</accession>
<dbReference type="Proteomes" id="UP000587760">
    <property type="component" value="Unassembled WGS sequence"/>
</dbReference>
<name>A0A841REI3_9SPIO</name>
<dbReference type="AlphaFoldDB" id="A0A841REI3"/>
<protein>
    <submittedName>
        <fullName evidence="2">Uncharacterized protein</fullName>
    </submittedName>
</protein>
<gene>
    <name evidence="2" type="ORF">HNR50_004185</name>
</gene>
<feature type="transmembrane region" description="Helical" evidence="1">
    <location>
        <begin position="67"/>
        <end position="85"/>
    </location>
</feature>
<dbReference type="RefSeq" id="WP_184748724.1">
    <property type="nucleotide sequence ID" value="NZ_JACHGJ010000013.1"/>
</dbReference>
<evidence type="ECO:0000313" key="2">
    <source>
        <dbReference type="EMBL" id="MBB6482485.1"/>
    </source>
</evidence>
<organism evidence="2 3">
    <name type="scientific">Spirochaeta isovalerica</name>
    <dbReference type="NCBI Taxonomy" id="150"/>
    <lineage>
        <taxon>Bacteria</taxon>
        <taxon>Pseudomonadati</taxon>
        <taxon>Spirochaetota</taxon>
        <taxon>Spirochaetia</taxon>
        <taxon>Spirochaetales</taxon>
        <taxon>Spirochaetaceae</taxon>
        <taxon>Spirochaeta</taxon>
    </lineage>
</organism>
<feature type="transmembrane region" description="Helical" evidence="1">
    <location>
        <begin position="92"/>
        <end position="112"/>
    </location>
</feature>
<evidence type="ECO:0000313" key="3">
    <source>
        <dbReference type="Proteomes" id="UP000587760"/>
    </source>
</evidence>